<accession>A0A512PF60</accession>
<keyword evidence="1" id="KW-0732">Signal</keyword>
<dbReference type="RefSeq" id="WP_146953582.1">
    <property type="nucleotide sequence ID" value="NZ_BAABBJ010000001.1"/>
</dbReference>
<evidence type="ECO:0000313" key="2">
    <source>
        <dbReference type="EMBL" id="GEP69845.1"/>
    </source>
</evidence>
<gene>
    <name evidence="2" type="ORF">CSO01_25600</name>
</gene>
<reference evidence="2 3" key="1">
    <citation type="submission" date="2019-07" db="EMBL/GenBank/DDBJ databases">
        <title>Whole genome shotgun sequence of Cellulomonas soli NBRC 109434.</title>
        <authorList>
            <person name="Hosoyama A."/>
            <person name="Uohara A."/>
            <person name="Ohji S."/>
            <person name="Ichikawa N."/>
        </authorList>
    </citation>
    <scope>NUCLEOTIDE SEQUENCE [LARGE SCALE GENOMIC DNA]</scope>
    <source>
        <strain evidence="2 3">NBRC 109434</strain>
    </source>
</reference>
<dbReference type="Pfam" id="PF01547">
    <property type="entry name" value="SBP_bac_1"/>
    <property type="match status" value="1"/>
</dbReference>
<feature type="chain" id="PRO_5039340779" evidence="1">
    <location>
        <begin position="23"/>
        <end position="439"/>
    </location>
</feature>
<dbReference type="SUPFAM" id="SSF53850">
    <property type="entry name" value="Periplasmic binding protein-like II"/>
    <property type="match status" value="1"/>
</dbReference>
<dbReference type="InterPro" id="IPR006059">
    <property type="entry name" value="SBP"/>
</dbReference>
<dbReference type="OrthoDB" id="2515046at2"/>
<name>A0A512PF60_9CELL</name>
<evidence type="ECO:0000256" key="1">
    <source>
        <dbReference type="SAM" id="SignalP"/>
    </source>
</evidence>
<proteinExistence type="predicted"/>
<sequence>MRLHTGLKVAAALAATTLLMTACSSGSDSPGTDDTAAGPVDLVFWTWAPGMDEIAAVWNESHPDIQVTVNKQDGGDAAVTKLLTAIKAGSGAPDIMQAEYQKIPTLVSSDALADLSGELSEDTASHFSDGMWEAVTLGSDAVYGVPQDSGPMELYYRADIFEQYGLAVPTTWEEYAQVAEQLHTADPTKYLGTFSAQDAGWFTGLAQQAGASWWGIDGEAWTVDIDADPTQKVAAYWGDLVEKGVIDNKPMYTPEWGAALNDGTQVAWVSAIWGPGVLEGNAPDTAGLWKMAPMPQWESGDEATGNWGGSATSVTTQSEHPAEAAQFIEWMNSSQEGVNLLVEKGSVYPADIPGQAEALAEPPAFFSNQPDFYTIAAQIAQTVQPFQYGPNVNVAYSAYNDEFGKAAEAKSASLFTDAVTAMQTATVEDLKNSGFTVKE</sequence>
<organism evidence="2 3">
    <name type="scientific">Cellulomonas soli</name>
    <dbReference type="NCBI Taxonomy" id="931535"/>
    <lineage>
        <taxon>Bacteria</taxon>
        <taxon>Bacillati</taxon>
        <taxon>Actinomycetota</taxon>
        <taxon>Actinomycetes</taxon>
        <taxon>Micrococcales</taxon>
        <taxon>Cellulomonadaceae</taxon>
        <taxon>Cellulomonas</taxon>
    </lineage>
</organism>
<dbReference type="PANTHER" id="PTHR43649:SF12">
    <property type="entry name" value="DIACETYLCHITOBIOSE BINDING PROTEIN DASA"/>
    <property type="match status" value="1"/>
</dbReference>
<dbReference type="AlphaFoldDB" id="A0A512PF60"/>
<dbReference type="PROSITE" id="PS51257">
    <property type="entry name" value="PROKAR_LIPOPROTEIN"/>
    <property type="match status" value="1"/>
</dbReference>
<feature type="signal peptide" evidence="1">
    <location>
        <begin position="1"/>
        <end position="22"/>
    </location>
</feature>
<comment type="caution">
    <text evidence="2">The sequence shown here is derived from an EMBL/GenBank/DDBJ whole genome shotgun (WGS) entry which is preliminary data.</text>
</comment>
<dbReference type="PANTHER" id="PTHR43649">
    <property type="entry name" value="ARABINOSE-BINDING PROTEIN-RELATED"/>
    <property type="match status" value="1"/>
</dbReference>
<keyword evidence="3" id="KW-1185">Reference proteome</keyword>
<dbReference type="Proteomes" id="UP000321798">
    <property type="component" value="Unassembled WGS sequence"/>
</dbReference>
<dbReference type="EMBL" id="BKAL01000008">
    <property type="protein sequence ID" value="GEP69845.1"/>
    <property type="molecule type" value="Genomic_DNA"/>
</dbReference>
<dbReference type="InterPro" id="IPR050490">
    <property type="entry name" value="Bact_solute-bd_prot1"/>
</dbReference>
<evidence type="ECO:0000313" key="3">
    <source>
        <dbReference type="Proteomes" id="UP000321798"/>
    </source>
</evidence>
<dbReference type="Gene3D" id="3.40.190.10">
    <property type="entry name" value="Periplasmic binding protein-like II"/>
    <property type="match status" value="3"/>
</dbReference>
<protein>
    <submittedName>
        <fullName evidence="2">Sugar ABC transporter substrate-binding protein</fullName>
    </submittedName>
</protein>